<gene>
    <name evidence="1" type="ORF">SAMN04488108_3813</name>
</gene>
<dbReference type="EMBL" id="FRXN01000006">
    <property type="protein sequence ID" value="SHO65028.1"/>
    <property type="molecule type" value="Genomic_DNA"/>
</dbReference>
<dbReference type="AlphaFoldDB" id="A0A1M7ZJF9"/>
<dbReference type="Proteomes" id="UP000184609">
    <property type="component" value="Unassembled WGS sequence"/>
</dbReference>
<evidence type="ECO:0000313" key="1">
    <source>
        <dbReference type="EMBL" id="SHO65028.1"/>
    </source>
</evidence>
<evidence type="ECO:0000313" key="2">
    <source>
        <dbReference type="Proteomes" id="UP000184609"/>
    </source>
</evidence>
<keyword evidence="2" id="KW-1185">Reference proteome</keyword>
<name>A0A1M7ZJF9_9BACT</name>
<accession>A0A1M7ZJF9</accession>
<organism evidence="1 2">
    <name type="scientific">Algoriphagus zhangzhouensis</name>
    <dbReference type="NCBI Taxonomy" id="1073327"/>
    <lineage>
        <taxon>Bacteria</taxon>
        <taxon>Pseudomonadati</taxon>
        <taxon>Bacteroidota</taxon>
        <taxon>Cytophagia</taxon>
        <taxon>Cytophagales</taxon>
        <taxon>Cyclobacteriaceae</taxon>
        <taxon>Algoriphagus</taxon>
    </lineage>
</organism>
<reference evidence="2" key="1">
    <citation type="submission" date="2016-12" db="EMBL/GenBank/DDBJ databases">
        <authorList>
            <person name="Varghese N."/>
            <person name="Submissions S."/>
        </authorList>
    </citation>
    <scope>NUCLEOTIDE SEQUENCE [LARGE SCALE GENOMIC DNA]</scope>
    <source>
        <strain evidence="2">DSM 25035</strain>
    </source>
</reference>
<protein>
    <submittedName>
        <fullName evidence="1">Uncharacterized protein</fullName>
    </submittedName>
</protein>
<proteinExistence type="predicted"/>
<sequence length="154" mass="17859">MFVFLLEVPSDCYSQKIEKSVFPQDFTNKVIQNLVLEIRPGEFEKKYLGYSLLIFISEEKEINISRVENYSADEILPIDQDVQESFVKSLIDIDLTPFEGCLLIYPVLFVKNSNQPLENNFREGLKSMMPTLKFEDIDCLQIQDPLIVSHREGT</sequence>